<evidence type="ECO:0000313" key="2">
    <source>
        <dbReference type="Proteomes" id="UP001144396"/>
    </source>
</evidence>
<accession>A0A9W6FS95</accession>
<keyword evidence="2" id="KW-1185">Reference proteome</keyword>
<organism evidence="1 2">
    <name type="scientific">Agromyces rhizosphaerae</name>
    <dbReference type="NCBI Taxonomy" id="88374"/>
    <lineage>
        <taxon>Bacteria</taxon>
        <taxon>Bacillati</taxon>
        <taxon>Actinomycetota</taxon>
        <taxon>Actinomycetes</taxon>
        <taxon>Micrococcales</taxon>
        <taxon>Microbacteriaceae</taxon>
        <taxon>Agromyces</taxon>
    </lineage>
</organism>
<proteinExistence type="predicted"/>
<dbReference type="EMBL" id="BSDP01000001">
    <property type="protein sequence ID" value="GLI28502.1"/>
    <property type="molecule type" value="Genomic_DNA"/>
</dbReference>
<name>A0A9W6FS95_9MICO</name>
<dbReference type="AlphaFoldDB" id="A0A9W6FS95"/>
<evidence type="ECO:0000313" key="1">
    <source>
        <dbReference type="EMBL" id="GLI28502.1"/>
    </source>
</evidence>
<gene>
    <name evidence="1" type="ORF">ARHIZOSPH14_27440</name>
</gene>
<protein>
    <submittedName>
        <fullName evidence="1">Uncharacterized protein</fullName>
    </submittedName>
</protein>
<sequence length="99" mass="11029">MSPVDDAESASQDYLESLPIGTVIQVTDPSGHHFWLEAESRAFRDFVLHKGVAPRGFQGHVSRYGRHRRFWPTSLLARWAATGLCRIELASPPANGADR</sequence>
<comment type="caution">
    <text evidence="1">The sequence shown here is derived from an EMBL/GenBank/DDBJ whole genome shotgun (WGS) entry which is preliminary data.</text>
</comment>
<reference evidence="1" key="1">
    <citation type="submission" date="2022-12" db="EMBL/GenBank/DDBJ databases">
        <title>Reference genome sequencing for broad-spectrum identification of bacterial and archaeal isolates by mass spectrometry.</title>
        <authorList>
            <person name="Sekiguchi Y."/>
            <person name="Tourlousse D.M."/>
        </authorList>
    </citation>
    <scope>NUCLEOTIDE SEQUENCE</scope>
    <source>
        <strain evidence="1">14</strain>
    </source>
</reference>
<dbReference type="Proteomes" id="UP001144396">
    <property type="component" value="Unassembled WGS sequence"/>
</dbReference>